<sequence>MKKKILKSKMSLYEDNSKTLAKKLNITPSALSRKINGSSNFTIEEMKFIRKEYGLSDVEFLDIFFNN</sequence>
<dbReference type="RefSeq" id="WP_146996041.1">
    <property type="nucleotide sequence ID" value="NZ_AP019840.1"/>
</dbReference>
<reference evidence="2 3" key="1">
    <citation type="submission" date="2019-07" db="EMBL/GenBank/DDBJ databases">
        <title>Complete Genome Sequence of Leptotrichia trevisanii Strain JMUB3935.</title>
        <authorList>
            <person name="Watanabe S."/>
            <person name="Cui L."/>
        </authorList>
    </citation>
    <scope>NUCLEOTIDE SEQUENCE [LARGE SCALE GENOMIC DNA]</scope>
    <source>
        <strain evidence="2 3">JMUB3935</strain>
    </source>
</reference>
<proteinExistence type="predicted"/>
<dbReference type="PROSITE" id="PS50943">
    <property type="entry name" value="HTH_CROC1"/>
    <property type="match status" value="1"/>
</dbReference>
<dbReference type="STRING" id="1122173.GCA_000482505_02137"/>
<gene>
    <name evidence="2" type="ORF">JMUB3935_0545</name>
</gene>
<accession>A0A510KIS4</accession>
<dbReference type="CDD" id="cd00093">
    <property type="entry name" value="HTH_XRE"/>
    <property type="match status" value="1"/>
</dbReference>
<dbReference type="Pfam" id="PF01381">
    <property type="entry name" value="HTH_3"/>
    <property type="match status" value="1"/>
</dbReference>
<dbReference type="InterPro" id="IPR010982">
    <property type="entry name" value="Lambda_DNA-bd_dom_sf"/>
</dbReference>
<protein>
    <recommendedName>
        <fullName evidence="1">HTH cro/C1-type domain-containing protein</fullName>
    </recommendedName>
</protein>
<organism evidence="2 3">
    <name type="scientific">Leptotrichia trevisanii</name>
    <dbReference type="NCBI Taxonomy" id="109328"/>
    <lineage>
        <taxon>Bacteria</taxon>
        <taxon>Fusobacteriati</taxon>
        <taxon>Fusobacteriota</taxon>
        <taxon>Fusobacteriia</taxon>
        <taxon>Fusobacteriales</taxon>
        <taxon>Leptotrichiaceae</taxon>
        <taxon>Leptotrichia</taxon>
    </lineage>
</organism>
<dbReference type="AlphaFoldDB" id="A0A510KIS4"/>
<dbReference type="GO" id="GO:0003677">
    <property type="term" value="F:DNA binding"/>
    <property type="evidence" value="ECO:0007669"/>
    <property type="project" value="InterPro"/>
</dbReference>
<dbReference type="SUPFAM" id="SSF47413">
    <property type="entry name" value="lambda repressor-like DNA-binding domains"/>
    <property type="match status" value="1"/>
</dbReference>
<feature type="domain" description="HTH cro/C1-type" evidence="1">
    <location>
        <begin position="20"/>
        <end position="61"/>
    </location>
</feature>
<evidence type="ECO:0000313" key="3">
    <source>
        <dbReference type="Proteomes" id="UP000321378"/>
    </source>
</evidence>
<dbReference type="InterPro" id="IPR001387">
    <property type="entry name" value="Cro/C1-type_HTH"/>
</dbReference>
<evidence type="ECO:0000313" key="2">
    <source>
        <dbReference type="EMBL" id="BBM51578.1"/>
    </source>
</evidence>
<evidence type="ECO:0000259" key="1">
    <source>
        <dbReference type="PROSITE" id="PS50943"/>
    </source>
</evidence>
<dbReference type="Proteomes" id="UP000321378">
    <property type="component" value="Chromosome"/>
</dbReference>
<name>A0A510KIS4_9FUSO</name>
<dbReference type="EMBL" id="AP019840">
    <property type="protein sequence ID" value="BBM51578.1"/>
    <property type="molecule type" value="Genomic_DNA"/>
</dbReference>